<dbReference type="PANTHER" id="PTHR45527:SF1">
    <property type="entry name" value="FATTY ACID SYNTHASE"/>
    <property type="match status" value="1"/>
</dbReference>
<keyword evidence="6" id="KW-1185">Reference proteome</keyword>
<keyword evidence="3" id="KW-0597">Phosphoprotein</keyword>
<dbReference type="KEGG" id="proe:H9L23_07635"/>
<keyword evidence="2" id="KW-0596">Phosphopantetheine</keyword>
<dbReference type="SUPFAM" id="SSF47336">
    <property type="entry name" value="ACP-like"/>
    <property type="match status" value="1"/>
</dbReference>
<evidence type="ECO:0000256" key="2">
    <source>
        <dbReference type="ARBA" id="ARBA00022450"/>
    </source>
</evidence>
<evidence type="ECO:0000259" key="4">
    <source>
        <dbReference type="PROSITE" id="PS50075"/>
    </source>
</evidence>
<reference evidence="5 6" key="1">
    <citation type="submission" date="2020-08" db="EMBL/GenBank/DDBJ databases">
        <title>Genome sequence of Pedobacter roseus KACC 11594T.</title>
        <authorList>
            <person name="Hyun D.-W."/>
            <person name="Bae J.-W."/>
        </authorList>
    </citation>
    <scope>NUCLEOTIDE SEQUENCE [LARGE SCALE GENOMIC DNA]</scope>
    <source>
        <strain evidence="5 6">KACC 11594</strain>
    </source>
</reference>
<dbReference type="InterPro" id="IPR036736">
    <property type="entry name" value="ACP-like_sf"/>
</dbReference>
<sequence>MVPGHYVGLASLPLTPNGKVDRRSLPDPERLELGSGREYIAPRTETERALVSIWQDVLGKEGIGVKDNFFELGGNSLSILKIIIKLRNRFRIEVNFNEILVYPVLDEFARKIEIQFWLKNTNDTNSLTSDNERFIF</sequence>
<accession>A0A7G9QKR6</accession>
<dbReference type="PANTHER" id="PTHR45527">
    <property type="entry name" value="NONRIBOSOMAL PEPTIDE SYNTHETASE"/>
    <property type="match status" value="1"/>
</dbReference>
<dbReference type="Gene3D" id="3.30.300.30">
    <property type="match status" value="1"/>
</dbReference>
<evidence type="ECO:0000256" key="1">
    <source>
        <dbReference type="ARBA" id="ARBA00001957"/>
    </source>
</evidence>
<dbReference type="GO" id="GO:0043041">
    <property type="term" value="P:amino acid activation for nonribosomal peptide biosynthetic process"/>
    <property type="evidence" value="ECO:0007669"/>
    <property type="project" value="TreeGrafter"/>
</dbReference>
<dbReference type="PROSITE" id="PS50075">
    <property type="entry name" value="CARRIER"/>
    <property type="match status" value="1"/>
</dbReference>
<protein>
    <recommendedName>
        <fullName evidence="4">Carrier domain-containing protein</fullName>
    </recommendedName>
</protein>
<dbReference type="Gene3D" id="1.10.1200.10">
    <property type="entry name" value="ACP-like"/>
    <property type="match status" value="1"/>
</dbReference>
<evidence type="ECO:0000313" key="5">
    <source>
        <dbReference type="EMBL" id="QNN43941.1"/>
    </source>
</evidence>
<evidence type="ECO:0000313" key="6">
    <source>
        <dbReference type="Proteomes" id="UP000515806"/>
    </source>
</evidence>
<feature type="domain" description="Carrier" evidence="4">
    <location>
        <begin position="41"/>
        <end position="116"/>
    </location>
</feature>
<gene>
    <name evidence="5" type="ORF">H9L23_07635</name>
</gene>
<name>A0A7G9QKR6_9SPHI</name>
<dbReference type="SUPFAM" id="SSF56801">
    <property type="entry name" value="Acetyl-CoA synthetase-like"/>
    <property type="match status" value="1"/>
</dbReference>
<evidence type="ECO:0000256" key="3">
    <source>
        <dbReference type="ARBA" id="ARBA00022553"/>
    </source>
</evidence>
<dbReference type="GO" id="GO:0005737">
    <property type="term" value="C:cytoplasm"/>
    <property type="evidence" value="ECO:0007669"/>
    <property type="project" value="TreeGrafter"/>
</dbReference>
<dbReference type="InterPro" id="IPR045851">
    <property type="entry name" value="AMP-bd_C_sf"/>
</dbReference>
<dbReference type="Proteomes" id="UP000515806">
    <property type="component" value="Chromosome"/>
</dbReference>
<dbReference type="EMBL" id="CP060723">
    <property type="protein sequence ID" value="QNN43941.1"/>
    <property type="molecule type" value="Genomic_DNA"/>
</dbReference>
<dbReference type="InterPro" id="IPR009081">
    <property type="entry name" value="PP-bd_ACP"/>
</dbReference>
<dbReference type="FunFam" id="1.10.1200.10:FF:000005">
    <property type="entry name" value="Nonribosomal peptide synthetase 1"/>
    <property type="match status" value="1"/>
</dbReference>
<comment type="cofactor">
    <cofactor evidence="1">
        <name>pantetheine 4'-phosphate</name>
        <dbReference type="ChEBI" id="CHEBI:47942"/>
    </cofactor>
</comment>
<proteinExistence type="predicted"/>
<dbReference type="AlphaFoldDB" id="A0A7G9QKR6"/>
<dbReference type="GO" id="GO:0031177">
    <property type="term" value="F:phosphopantetheine binding"/>
    <property type="evidence" value="ECO:0007669"/>
    <property type="project" value="TreeGrafter"/>
</dbReference>
<dbReference type="GO" id="GO:0044550">
    <property type="term" value="P:secondary metabolite biosynthetic process"/>
    <property type="evidence" value="ECO:0007669"/>
    <property type="project" value="TreeGrafter"/>
</dbReference>
<dbReference type="RefSeq" id="WP_187594396.1">
    <property type="nucleotide sequence ID" value="NZ_CP060723.1"/>
</dbReference>
<organism evidence="5 6">
    <name type="scientific">Pedobacter roseus</name>
    <dbReference type="NCBI Taxonomy" id="336820"/>
    <lineage>
        <taxon>Bacteria</taxon>
        <taxon>Pseudomonadati</taxon>
        <taxon>Bacteroidota</taxon>
        <taxon>Sphingobacteriia</taxon>
        <taxon>Sphingobacteriales</taxon>
        <taxon>Sphingobacteriaceae</taxon>
        <taxon>Pedobacter</taxon>
    </lineage>
</organism>
<dbReference type="Pfam" id="PF00550">
    <property type="entry name" value="PP-binding"/>
    <property type="match status" value="1"/>
</dbReference>